<accession>A0A7W4V0Q3</accession>
<gene>
    <name evidence="1" type="ORF">FHX49_000150</name>
</gene>
<name>A0A7W4V0Q3_9MICO</name>
<comment type="caution">
    <text evidence="1">The sequence shown here is derived from an EMBL/GenBank/DDBJ whole genome shotgun (WGS) entry which is preliminary data.</text>
</comment>
<keyword evidence="2" id="KW-1185">Reference proteome</keyword>
<reference evidence="1 2" key="1">
    <citation type="submission" date="2020-08" db="EMBL/GenBank/DDBJ databases">
        <title>Sequencing the genomes of 1000 actinobacteria strains.</title>
        <authorList>
            <person name="Klenk H.-P."/>
        </authorList>
    </citation>
    <scope>NUCLEOTIDE SEQUENCE [LARGE SCALE GENOMIC DNA]</scope>
    <source>
        <strain evidence="1 2">DSM 27099</strain>
    </source>
</reference>
<evidence type="ECO:0000313" key="2">
    <source>
        <dbReference type="Proteomes" id="UP000529310"/>
    </source>
</evidence>
<protein>
    <submittedName>
        <fullName evidence="1">Uncharacterized protein</fullName>
    </submittedName>
</protein>
<dbReference type="EMBL" id="JACHWQ010000001">
    <property type="protein sequence ID" value="MBB2974609.1"/>
    <property type="molecule type" value="Genomic_DNA"/>
</dbReference>
<dbReference type="AlphaFoldDB" id="A0A7W4V0Q3"/>
<proteinExistence type="predicted"/>
<dbReference type="Proteomes" id="UP000529310">
    <property type="component" value="Unassembled WGS sequence"/>
</dbReference>
<sequence length="36" mass="3789">MRALAILSSECSPDGSALKLGAVRNGLSNLFLLSKR</sequence>
<evidence type="ECO:0000313" key="1">
    <source>
        <dbReference type="EMBL" id="MBB2974609.1"/>
    </source>
</evidence>
<organism evidence="1 2">
    <name type="scientific">Microbacterium endophyticum</name>
    <dbReference type="NCBI Taxonomy" id="1526412"/>
    <lineage>
        <taxon>Bacteria</taxon>
        <taxon>Bacillati</taxon>
        <taxon>Actinomycetota</taxon>
        <taxon>Actinomycetes</taxon>
        <taxon>Micrococcales</taxon>
        <taxon>Microbacteriaceae</taxon>
        <taxon>Microbacterium</taxon>
    </lineage>
</organism>